<name>A0ACC1RXE8_9APHY</name>
<proteinExistence type="predicted"/>
<protein>
    <submittedName>
        <fullName evidence="1">Uncharacterized protein</fullName>
    </submittedName>
</protein>
<reference evidence="1" key="1">
    <citation type="submission" date="2022-07" db="EMBL/GenBank/DDBJ databases">
        <title>Genome Sequence of Phlebia brevispora.</title>
        <authorList>
            <person name="Buettner E."/>
        </authorList>
    </citation>
    <scope>NUCLEOTIDE SEQUENCE</scope>
    <source>
        <strain evidence="1">MPL23</strain>
    </source>
</reference>
<sequence>MSSDVRSSMSVISFATVDSDPGPGRLRPRQSAYGMNRMTSMSSIRGSSSIEDNATSPGRSSTSLSLENQLVNVVNDFHLRASVDSSSLSEHGSPQPPPMQMLSLSSPIPWQHSHSDLSSSSTVDNSGLRSPHHLSSPLSPPPQPRQPGPLHLGPQSPYGTSAVYGPPSPGLAPKSAINPMFKVPSFSGSVDRPSLSLTSLPPFSQLEAVADGGEYPPLSPMSFTIPEEEISGEDS</sequence>
<evidence type="ECO:0000313" key="1">
    <source>
        <dbReference type="EMBL" id="KAJ3527721.1"/>
    </source>
</evidence>
<accession>A0ACC1RXE8</accession>
<gene>
    <name evidence="1" type="ORF">NM688_g8091</name>
</gene>
<comment type="caution">
    <text evidence="1">The sequence shown here is derived from an EMBL/GenBank/DDBJ whole genome shotgun (WGS) entry which is preliminary data.</text>
</comment>
<organism evidence="1 2">
    <name type="scientific">Phlebia brevispora</name>
    <dbReference type="NCBI Taxonomy" id="194682"/>
    <lineage>
        <taxon>Eukaryota</taxon>
        <taxon>Fungi</taxon>
        <taxon>Dikarya</taxon>
        <taxon>Basidiomycota</taxon>
        <taxon>Agaricomycotina</taxon>
        <taxon>Agaricomycetes</taxon>
        <taxon>Polyporales</taxon>
        <taxon>Meruliaceae</taxon>
        <taxon>Phlebia</taxon>
    </lineage>
</organism>
<dbReference type="Proteomes" id="UP001148662">
    <property type="component" value="Unassembled WGS sequence"/>
</dbReference>
<evidence type="ECO:0000313" key="2">
    <source>
        <dbReference type="Proteomes" id="UP001148662"/>
    </source>
</evidence>
<dbReference type="EMBL" id="JANHOG010002069">
    <property type="protein sequence ID" value="KAJ3527721.1"/>
    <property type="molecule type" value="Genomic_DNA"/>
</dbReference>
<keyword evidence="2" id="KW-1185">Reference proteome</keyword>